<comment type="caution">
    <text evidence="1">The sequence shown here is derived from an EMBL/GenBank/DDBJ whole genome shotgun (WGS) entry which is preliminary data.</text>
</comment>
<sequence>MARPKGWWRRNLWGLIAILPAFALAIGPSAKEGFDKYTSGYPRQAVQPSSDGWASYAGARVRLVTFEPAIYLEKYDGELFRPQGGTKVWKATLAFEAADRKALAGCDLVLEDTAGRLYSVNPDELDGTRAGYPSCTPDEDDPSTPWQAEMYFVTSGSAQPSAVRVVNSLELPLYARLPTS</sequence>
<dbReference type="RefSeq" id="WP_173056921.1">
    <property type="nucleotide sequence ID" value="NZ_BAABGO010000001.1"/>
</dbReference>
<accession>A0A6V8KB34</accession>
<dbReference type="Proteomes" id="UP000482800">
    <property type="component" value="Unassembled WGS sequence"/>
</dbReference>
<dbReference type="AlphaFoldDB" id="A0A6V8KB34"/>
<reference evidence="1 2" key="1">
    <citation type="submission" date="2020-03" db="EMBL/GenBank/DDBJ databases">
        <title>Whole genome shotgun sequence of Phytohabitans houttuyneae NBRC 108639.</title>
        <authorList>
            <person name="Komaki H."/>
            <person name="Tamura T."/>
        </authorList>
    </citation>
    <scope>NUCLEOTIDE SEQUENCE [LARGE SCALE GENOMIC DNA]</scope>
    <source>
        <strain evidence="1 2">NBRC 108639</strain>
    </source>
</reference>
<protein>
    <submittedName>
        <fullName evidence="1">Uncharacterized protein</fullName>
    </submittedName>
</protein>
<name>A0A6V8KB34_9ACTN</name>
<dbReference type="EMBL" id="BLPF01000001">
    <property type="protein sequence ID" value="GFJ79379.1"/>
    <property type="molecule type" value="Genomic_DNA"/>
</dbReference>
<proteinExistence type="predicted"/>
<evidence type="ECO:0000313" key="1">
    <source>
        <dbReference type="EMBL" id="GFJ79379.1"/>
    </source>
</evidence>
<organism evidence="1 2">
    <name type="scientific">Phytohabitans houttuyneae</name>
    <dbReference type="NCBI Taxonomy" id="1076126"/>
    <lineage>
        <taxon>Bacteria</taxon>
        <taxon>Bacillati</taxon>
        <taxon>Actinomycetota</taxon>
        <taxon>Actinomycetes</taxon>
        <taxon>Micromonosporales</taxon>
        <taxon>Micromonosporaceae</taxon>
    </lineage>
</organism>
<keyword evidence="2" id="KW-1185">Reference proteome</keyword>
<gene>
    <name evidence="1" type="ORF">Phou_035590</name>
</gene>
<evidence type="ECO:0000313" key="2">
    <source>
        <dbReference type="Proteomes" id="UP000482800"/>
    </source>
</evidence>
<reference evidence="1 2" key="2">
    <citation type="submission" date="2020-03" db="EMBL/GenBank/DDBJ databases">
        <authorList>
            <person name="Ichikawa N."/>
            <person name="Kimura A."/>
            <person name="Kitahashi Y."/>
            <person name="Uohara A."/>
        </authorList>
    </citation>
    <scope>NUCLEOTIDE SEQUENCE [LARGE SCALE GENOMIC DNA]</scope>
    <source>
        <strain evidence="1 2">NBRC 108639</strain>
    </source>
</reference>